<keyword evidence="4 6" id="KW-0067">ATP-binding</keyword>
<dbReference type="InterPro" id="IPR017871">
    <property type="entry name" value="ABC_transporter-like_CS"/>
</dbReference>
<dbReference type="KEGG" id="sfh:SFHH103_02067"/>
<dbReference type="Pfam" id="PF00005">
    <property type="entry name" value="ABC_tran"/>
    <property type="match status" value="1"/>
</dbReference>
<gene>
    <name evidence="6" type="ordered locus">SFHH103_02067</name>
</gene>
<evidence type="ECO:0000256" key="1">
    <source>
        <dbReference type="ARBA" id="ARBA00005417"/>
    </source>
</evidence>
<dbReference type="Gene3D" id="2.40.50.100">
    <property type="match status" value="1"/>
</dbReference>
<dbReference type="SMART" id="SM00382">
    <property type="entry name" value="AAA"/>
    <property type="match status" value="1"/>
</dbReference>
<dbReference type="GO" id="GO:0043190">
    <property type="term" value="C:ATP-binding cassette (ABC) transporter complex"/>
    <property type="evidence" value="ECO:0007669"/>
    <property type="project" value="InterPro"/>
</dbReference>
<evidence type="ECO:0000256" key="4">
    <source>
        <dbReference type="ARBA" id="ARBA00022840"/>
    </source>
</evidence>
<dbReference type="SUPFAM" id="SSF52540">
    <property type="entry name" value="P-loop containing nucleoside triphosphate hydrolases"/>
    <property type="match status" value="1"/>
</dbReference>
<dbReference type="InterPro" id="IPR003593">
    <property type="entry name" value="AAA+_ATPase"/>
</dbReference>
<dbReference type="PROSITE" id="PS00211">
    <property type="entry name" value="ABC_TRANSPORTER_1"/>
    <property type="match status" value="1"/>
</dbReference>
<dbReference type="Pfam" id="PF08402">
    <property type="entry name" value="TOBE_2"/>
    <property type="match status" value="1"/>
</dbReference>
<dbReference type="InterPro" id="IPR050093">
    <property type="entry name" value="ABC_SmlMolc_Importer"/>
</dbReference>
<dbReference type="Gene3D" id="3.40.50.300">
    <property type="entry name" value="P-loop containing nucleotide triphosphate hydrolases"/>
    <property type="match status" value="1"/>
</dbReference>
<dbReference type="FunFam" id="3.40.50.300:FF:000133">
    <property type="entry name" value="Spermidine/putrescine import ATP-binding protein PotA"/>
    <property type="match status" value="1"/>
</dbReference>
<dbReference type="InterPro" id="IPR027417">
    <property type="entry name" value="P-loop_NTPase"/>
</dbReference>
<dbReference type="GO" id="GO:0022857">
    <property type="term" value="F:transmembrane transporter activity"/>
    <property type="evidence" value="ECO:0007669"/>
    <property type="project" value="InterPro"/>
</dbReference>
<dbReference type="PROSITE" id="PS50893">
    <property type="entry name" value="ABC_TRANSPORTER_2"/>
    <property type="match status" value="1"/>
</dbReference>
<dbReference type="InterPro" id="IPR013611">
    <property type="entry name" value="Transp-assoc_OB_typ2"/>
</dbReference>
<keyword evidence="3" id="KW-0547">Nucleotide-binding</keyword>
<evidence type="ECO:0000256" key="2">
    <source>
        <dbReference type="ARBA" id="ARBA00022448"/>
    </source>
</evidence>
<organism evidence="6 7">
    <name type="scientific">Sinorhizobium fredii (strain HH103)</name>
    <dbReference type="NCBI Taxonomy" id="1117943"/>
    <lineage>
        <taxon>Bacteria</taxon>
        <taxon>Pseudomonadati</taxon>
        <taxon>Pseudomonadota</taxon>
        <taxon>Alphaproteobacteria</taxon>
        <taxon>Hyphomicrobiales</taxon>
        <taxon>Rhizobiaceae</taxon>
        <taxon>Sinorhizobium/Ensifer group</taxon>
        <taxon>Sinorhizobium</taxon>
    </lineage>
</organism>
<keyword evidence="6" id="KW-0378">Hydrolase</keyword>
<dbReference type="PANTHER" id="PTHR42781">
    <property type="entry name" value="SPERMIDINE/PUTRESCINE IMPORT ATP-BINDING PROTEIN POTA"/>
    <property type="match status" value="1"/>
</dbReference>
<reference evidence="6 7" key="1">
    <citation type="journal article" date="2012" name="J. Bacteriol.">
        <title>Genome sequence of the soybean symbiont Sinorhizobium fredii HH103.</title>
        <authorList>
            <person name="Weidner S."/>
            <person name="Becker A."/>
            <person name="Bonilla I."/>
            <person name="Jaenicke S."/>
            <person name="Lloret J."/>
            <person name="Margaret I."/>
            <person name="Puhler A."/>
            <person name="Ruiz-Sainz J.E."/>
            <person name="Schneiker-Bekel S."/>
            <person name="Szczepanowski R."/>
            <person name="Vinardell J.M."/>
            <person name="Zehner S."/>
            <person name="Gottfert M."/>
        </authorList>
    </citation>
    <scope>NUCLEOTIDE SEQUENCE [LARGE SCALE GENOMIC DNA]</scope>
    <source>
        <strain evidence="6 7">HH103</strain>
    </source>
</reference>
<dbReference type="EC" id="3.6.3.31" evidence="6"/>
<keyword evidence="2" id="KW-0813">Transport</keyword>
<dbReference type="STRING" id="1117943.SFHH103_02067"/>
<dbReference type="eggNOG" id="COG3842">
    <property type="taxonomic scope" value="Bacteria"/>
</dbReference>
<dbReference type="EMBL" id="HE616890">
    <property type="protein sequence ID" value="CCE96562.1"/>
    <property type="molecule type" value="Genomic_DNA"/>
</dbReference>
<dbReference type="GO" id="GO:0015847">
    <property type="term" value="P:putrescine transport"/>
    <property type="evidence" value="ECO:0007669"/>
    <property type="project" value="UniProtKB-ARBA"/>
</dbReference>
<dbReference type="Proteomes" id="UP000007735">
    <property type="component" value="Chromosome"/>
</dbReference>
<evidence type="ECO:0000313" key="7">
    <source>
        <dbReference type="Proteomes" id="UP000007735"/>
    </source>
</evidence>
<dbReference type="InterPro" id="IPR003439">
    <property type="entry name" value="ABC_transporter-like_ATP-bd"/>
</dbReference>
<dbReference type="HOGENOM" id="CLU_000604_1_1_5"/>
<dbReference type="AlphaFoldDB" id="G9A8I2"/>
<sequence length="363" mass="39035">MPRLPRVPFAPPAGRRCPAGRIRGKNLWSALMTTAVLFDNISRHFGAVRAVDRVNLSIAEGEFFAMLGPSGSGKTTCLRLMAGFEQPTAGHIEIFGETAEGVPPYRRSVNTVFQDYALFPHLSILDNVAYGLMVKGIGREERRKAAEDALAMVKLPGYGTRRPGQLSGGQRQRVALARALVNKPKVLLLDEPLGALDLKLREQMQEELKSLQKSLGITFVFVTHDQGEALSMADRVAVFNEGRIQQLGRPEDVYNQPKTRFVADFVGSSNVLTAKLCQRLGLQASFASLRPEAVAIAPAADGALSLSGTVAGRSFLGATNRIVVDVDGNRIAVASPAAHSVPAIGSPVTISFAARDLHPMEDA</sequence>
<evidence type="ECO:0000259" key="5">
    <source>
        <dbReference type="PROSITE" id="PS50893"/>
    </source>
</evidence>
<proteinExistence type="inferred from homology"/>
<dbReference type="GO" id="GO:0016887">
    <property type="term" value="F:ATP hydrolysis activity"/>
    <property type="evidence" value="ECO:0007669"/>
    <property type="project" value="InterPro"/>
</dbReference>
<dbReference type="InterPro" id="IPR008995">
    <property type="entry name" value="Mo/tungstate-bd_C_term_dom"/>
</dbReference>
<evidence type="ECO:0000256" key="3">
    <source>
        <dbReference type="ARBA" id="ARBA00022741"/>
    </source>
</evidence>
<feature type="domain" description="ABC transporter" evidence="5">
    <location>
        <begin position="36"/>
        <end position="266"/>
    </location>
</feature>
<evidence type="ECO:0000313" key="6">
    <source>
        <dbReference type="EMBL" id="CCE96562.1"/>
    </source>
</evidence>
<dbReference type="GO" id="GO:0005524">
    <property type="term" value="F:ATP binding"/>
    <property type="evidence" value="ECO:0007669"/>
    <property type="project" value="UniProtKB-KW"/>
</dbReference>
<comment type="similarity">
    <text evidence="1">Belongs to the ABC transporter superfamily.</text>
</comment>
<dbReference type="PANTHER" id="PTHR42781:SF4">
    <property type="entry name" value="SPERMIDINE_PUTRESCINE IMPORT ATP-BINDING PROTEIN POTA"/>
    <property type="match status" value="1"/>
</dbReference>
<protein>
    <submittedName>
        <fullName evidence="6">Polyamine ABC transporter, ATP-binding protein</fullName>
        <ecNumber evidence="6">3.6.3.31</ecNumber>
    </submittedName>
</protein>
<name>G9A8I2_SINF1</name>
<dbReference type="PATRIC" id="fig|380.5.peg.2192"/>
<accession>G9A8I2</accession>
<dbReference type="SUPFAM" id="SSF50331">
    <property type="entry name" value="MOP-like"/>
    <property type="match status" value="1"/>
</dbReference>